<dbReference type="AlphaFoldDB" id="A0A8H7ZTJ3"/>
<feature type="compositionally biased region" description="Low complexity" evidence="8">
    <location>
        <begin position="99"/>
        <end position="110"/>
    </location>
</feature>
<evidence type="ECO:0000256" key="4">
    <source>
        <dbReference type="ARBA" id="ARBA00022603"/>
    </source>
</evidence>
<dbReference type="PANTHER" id="PTHR22884">
    <property type="entry name" value="SET DOMAIN PROTEINS"/>
    <property type="match status" value="1"/>
</dbReference>
<gene>
    <name evidence="10" type="ORF">BJ554DRAFT_725</name>
</gene>
<evidence type="ECO:0000256" key="7">
    <source>
        <dbReference type="ARBA" id="ARBA00023242"/>
    </source>
</evidence>
<evidence type="ECO:0000259" key="9">
    <source>
        <dbReference type="PROSITE" id="PS50280"/>
    </source>
</evidence>
<dbReference type="InterPro" id="IPR046341">
    <property type="entry name" value="SET_dom_sf"/>
</dbReference>
<keyword evidence="3" id="KW-0158">Chromosome</keyword>
<feature type="region of interest" description="Disordered" evidence="8">
    <location>
        <begin position="1"/>
        <end position="29"/>
    </location>
</feature>
<evidence type="ECO:0000313" key="11">
    <source>
        <dbReference type="Proteomes" id="UP000673691"/>
    </source>
</evidence>
<feature type="region of interest" description="Disordered" evidence="8">
    <location>
        <begin position="45"/>
        <end position="154"/>
    </location>
</feature>
<keyword evidence="5" id="KW-0808">Transferase</keyword>
<proteinExistence type="predicted"/>
<accession>A0A8H7ZTJ3</accession>
<sequence>MSQLRRITRRGERRTSPPRGGAPALDPCCPALHAATAASRRLLPVSLSPSPLSPPPPAPLSAAAPSPTSPSDHAGVSTPRSPRDSGRPEGSHEAPRAQAAHTSSASSAHTPAIAKRMTPESPTTTATRLPPPTSGPLSQRPKRTLTLLGPAPGFASLEEEARSTYTDVTENDYRYGANGYLSTVTSYPCDCKPKLEEGTRTMCRFLFGRGFYEKRNPVRTAMNVVSSWPLTVLARETRADNLRFQRKEWANVKLMKTREKGFGLVAGTDLKKCVRPSLLRVTLSSSGQFVMEYVGEVLPQRQFLQRAEKYAQSGLPHFYFMHLKKDEVRCAKCFARSAVSCVTASHPPGRLRALLVWTKPVPCFSAQVIDATRRGCFARFINHSCNPNCTLQKWVVGNQTRMGFFMKRDVAAGEELTFDYKLERYGYAEEITARFPADSALCGSTACFQAHRTASLACCRAGRKHRYATAVKTTVPDTPNCHEELHPGRHPEMRPAHASYPGPTVGARPPEVAKRNKIMIVVAGFLSGWRFVLLTLYSLQLTTCSKAINHFRYLKGLPLLHSWLKMYKDNTQMIKEVREGIVIAAWNCILQFLPKVNVLDRRTVQDEENEENVGIEFTVEKLVDHEVSEIGALAKIVG</sequence>
<dbReference type="InterPro" id="IPR050777">
    <property type="entry name" value="SET2_Histone-Lys_MeTrsfase"/>
</dbReference>
<evidence type="ECO:0000256" key="6">
    <source>
        <dbReference type="ARBA" id="ARBA00022691"/>
    </source>
</evidence>
<feature type="compositionally biased region" description="Basic and acidic residues" evidence="8">
    <location>
        <begin position="81"/>
        <end position="95"/>
    </location>
</feature>
<dbReference type="EMBL" id="JAEFCI010007621">
    <property type="protein sequence ID" value="KAG5458959.1"/>
    <property type="molecule type" value="Genomic_DNA"/>
</dbReference>
<keyword evidence="7" id="KW-0539">Nucleus</keyword>
<name>A0A8H7ZTJ3_9FUNG</name>
<dbReference type="SMART" id="SM00317">
    <property type="entry name" value="SET"/>
    <property type="match status" value="1"/>
</dbReference>
<dbReference type="Pfam" id="PF00856">
    <property type="entry name" value="SET"/>
    <property type="match status" value="1"/>
</dbReference>
<comment type="subcellular location">
    <subcellularLocation>
        <location evidence="2">Chromosome</location>
    </subcellularLocation>
    <subcellularLocation>
        <location evidence="1">Nucleus</location>
    </subcellularLocation>
</comment>
<dbReference type="InterPro" id="IPR001214">
    <property type="entry name" value="SET_dom"/>
</dbReference>
<evidence type="ECO:0000256" key="8">
    <source>
        <dbReference type="SAM" id="MobiDB-lite"/>
    </source>
</evidence>
<evidence type="ECO:0000256" key="2">
    <source>
        <dbReference type="ARBA" id="ARBA00004286"/>
    </source>
</evidence>
<evidence type="ECO:0000313" key="10">
    <source>
        <dbReference type="EMBL" id="KAG5458959.1"/>
    </source>
</evidence>
<evidence type="ECO:0000256" key="5">
    <source>
        <dbReference type="ARBA" id="ARBA00022679"/>
    </source>
</evidence>
<keyword evidence="4" id="KW-0489">Methyltransferase</keyword>
<dbReference type="GO" id="GO:0008168">
    <property type="term" value="F:methyltransferase activity"/>
    <property type="evidence" value="ECO:0007669"/>
    <property type="project" value="UniProtKB-KW"/>
</dbReference>
<feature type="domain" description="SET" evidence="9">
    <location>
        <begin position="250"/>
        <end position="421"/>
    </location>
</feature>
<dbReference type="Proteomes" id="UP000673691">
    <property type="component" value="Unassembled WGS sequence"/>
</dbReference>
<dbReference type="Gene3D" id="2.170.270.10">
    <property type="entry name" value="SET domain"/>
    <property type="match status" value="1"/>
</dbReference>
<protein>
    <recommendedName>
        <fullName evidence="9">SET domain-containing protein</fullName>
    </recommendedName>
</protein>
<dbReference type="GO" id="GO:0005694">
    <property type="term" value="C:chromosome"/>
    <property type="evidence" value="ECO:0007669"/>
    <property type="project" value="UniProtKB-SubCell"/>
</dbReference>
<evidence type="ECO:0000256" key="1">
    <source>
        <dbReference type="ARBA" id="ARBA00004123"/>
    </source>
</evidence>
<dbReference type="OrthoDB" id="422362at2759"/>
<keyword evidence="11" id="KW-1185">Reference proteome</keyword>
<dbReference type="PROSITE" id="PS50280">
    <property type="entry name" value="SET"/>
    <property type="match status" value="1"/>
</dbReference>
<evidence type="ECO:0000256" key="3">
    <source>
        <dbReference type="ARBA" id="ARBA00022454"/>
    </source>
</evidence>
<dbReference type="GO" id="GO:0005634">
    <property type="term" value="C:nucleus"/>
    <property type="evidence" value="ECO:0007669"/>
    <property type="project" value="UniProtKB-SubCell"/>
</dbReference>
<feature type="compositionally biased region" description="Low complexity" evidence="8">
    <location>
        <begin position="60"/>
        <end position="71"/>
    </location>
</feature>
<dbReference type="GO" id="GO:0032259">
    <property type="term" value="P:methylation"/>
    <property type="evidence" value="ECO:0007669"/>
    <property type="project" value="UniProtKB-KW"/>
</dbReference>
<comment type="caution">
    <text evidence="10">The sequence shown here is derived from an EMBL/GenBank/DDBJ whole genome shotgun (WGS) entry which is preliminary data.</text>
</comment>
<organism evidence="10 11">
    <name type="scientific">Olpidium bornovanus</name>
    <dbReference type="NCBI Taxonomy" id="278681"/>
    <lineage>
        <taxon>Eukaryota</taxon>
        <taxon>Fungi</taxon>
        <taxon>Fungi incertae sedis</taxon>
        <taxon>Olpidiomycota</taxon>
        <taxon>Olpidiomycotina</taxon>
        <taxon>Olpidiomycetes</taxon>
        <taxon>Olpidiales</taxon>
        <taxon>Olpidiaceae</taxon>
        <taxon>Olpidium</taxon>
    </lineage>
</organism>
<keyword evidence="6" id="KW-0949">S-adenosyl-L-methionine</keyword>
<reference evidence="10 11" key="1">
    <citation type="journal article" name="Sci. Rep.">
        <title>Genome-scale phylogenetic analyses confirm Olpidium as the closest living zoosporic fungus to the non-flagellated, terrestrial fungi.</title>
        <authorList>
            <person name="Chang Y."/>
            <person name="Rochon D."/>
            <person name="Sekimoto S."/>
            <person name="Wang Y."/>
            <person name="Chovatia M."/>
            <person name="Sandor L."/>
            <person name="Salamov A."/>
            <person name="Grigoriev I.V."/>
            <person name="Stajich J.E."/>
            <person name="Spatafora J.W."/>
        </authorList>
    </citation>
    <scope>NUCLEOTIDE SEQUENCE [LARGE SCALE GENOMIC DNA]</scope>
    <source>
        <strain evidence="10">S191</strain>
    </source>
</reference>
<dbReference type="SUPFAM" id="SSF82199">
    <property type="entry name" value="SET domain"/>
    <property type="match status" value="1"/>
</dbReference>